<dbReference type="InterPro" id="IPR036754">
    <property type="entry name" value="YbaK/aa-tRNA-synt-asso_dom_sf"/>
</dbReference>
<protein>
    <recommendedName>
        <fullName evidence="3">YbaK/aminoacyl-tRNA synthetase-associated domain-containing protein</fullName>
    </recommendedName>
</protein>
<dbReference type="GO" id="GO:0002161">
    <property type="term" value="F:aminoacyl-tRNA deacylase activity"/>
    <property type="evidence" value="ECO:0007669"/>
    <property type="project" value="InterPro"/>
</dbReference>
<dbReference type="AlphaFoldDB" id="A0A9W8HQZ7"/>
<name>A0A9W8HQZ7_9FUNG</name>
<comment type="caution">
    <text evidence="1">The sequence shown here is derived from an EMBL/GenBank/DDBJ whole genome shotgun (WGS) entry which is preliminary data.</text>
</comment>
<dbReference type="Proteomes" id="UP001140094">
    <property type="component" value="Unassembled WGS sequence"/>
</dbReference>
<keyword evidence="2" id="KW-1185">Reference proteome</keyword>
<dbReference type="Gene3D" id="3.90.960.10">
    <property type="entry name" value="YbaK/aminoacyl-tRNA synthetase-associated domain"/>
    <property type="match status" value="1"/>
</dbReference>
<evidence type="ECO:0000313" key="2">
    <source>
        <dbReference type="Proteomes" id="UP001140094"/>
    </source>
</evidence>
<dbReference type="PANTHER" id="PTHR30411">
    <property type="entry name" value="CYTOPLASMIC PROTEIN"/>
    <property type="match status" value="1"/>
</dbReference>
<proteinExistence type="predicted"/>
<evidence type="ECO:0008006" key="3">
    <source>
        <dbReference type="Google" id="ProtNLM"/>
    </source>
</evidence>
<gene>
    <name evidence="1" type="ORF">H4R20_005819</name>
</gene>
<dbReference type="PANTHER" id="PTHR30411:SF4">
    <property type="entry name" value="YBAK_AMINOACYL-TRNA SYNTHETASE-ASSOCIATED DOMAIN-CONTAINING PROTEIN"/>
    <property type="match status" value="1"/>
</dbReference>
<accession>A0A9W8HQZ7</accession>
<organism evidence="1 2">
    <name type="scientific">Coemansia guatemalensis</name>
    <dbReference type="NCBI Taxonomy" id="2761395"/>
    <lineage>
        <taxon>Eukaryota</taxon>
        <taxon>Fungi</taxon>
        <taxon>Fungi incertae sedis</taxon>
        <taxon>Zoopagomycota</taxon>
        <taxon>Kickxellomycotina</taxon>
        <taxon>Kickxellomycetes</taxon>
        <taxon>Kickxellales</taxon>
        <taxon>Kickxellaceae</taxon>
        <taxon>Coemansia</taxon>
    </lineage>
</organism>
<sequence length="243" mass="27179">MAGDDHRPVALLKVGQQISQLLGTAPVSAWYLAFFAAESKREARDEIEQKRSQWPAGVQQVLEELDSIGMTTSSRIFHVPSSYYEWPLYQRALSMCAPSPAHLCKMVVMENKRWLPAHRKADGSQRIQQYVGVVVQYVQAVNVSRMADYVRALDGNVVARRHFNFRLLDEQTARELTGFTKNSVSPVGMRQKIPLIVCAAIQRLQPPVLWVGGGDVDFKLAMPVQALIDSTQNMVADISDPAQ</sequence>
<reference evidence="1" key="1">
    <citation type="submission" date="2022-07" db="EMBL/GenBank/DDBJ databases">
        <title>Phylogenomic reconstructions and comparative analyses of Kickxellomycotina fungi.</title>
        <authorList>
            <person name="Reynolds N.K."/>
            <person name="Stajich J.E."/>
            <person name="Barry K."/>
            <person name="Grigoriev I.V."/>
            <person name="Crous P."/>
            <person name="Smith M.E."/>
        </authorList>
    </citation>
    <scope>NUCLEOTIDE SEQUENCE</scope>
    <source>
        <strain evidence="1">NRRL 1565</strain>
    </source>
</reference>
<dbReference type="SUPFAM" id="SSF55826">
    <property type="entry name" value="YbaK/ProRS associated domain"/>
    <property type="match status" value="1"/>
</dbReference>
<dbReference type="EMBL" id="JANBUO010002137">
    <property type="protein sequence ID" value="KAJ2795617.1"/>
    <property type="molecule type" value="Genomic_DNA"/>
</dbReference>
<evidence type="ECO:0000313" key="1">
    <source>
        <dbReference type="EMBL" id="KAJ2795617.1"/>
    </source>
</evidence>
<dbReference type="OrthoDB" id="1058301at2759"/>